<gene>
    <name evidence="1" type="ORF">FJR03_03585</name>
</gene>
<dbReference type="KEGG" id="smax:FJR03_03585"/>
<name>A0A7M1AYF5_9BACT</name>
<sequence>MHGFNYIPNFAIII</sequence>
<accession>A0A7M1AYF5</accession>
<evidence type="ECO:0000313" key="1">
    <source>
        <dbReference type="EMBL" id="QOP42356.1"/>
    </source>
</evidence>
<dbReference type="EMBL" id="CP041165">
    <property type="protein sequence ID" value="QOP42356.1"/>
    <property type="molecule type" value="Genomic_DNA"/>
</dbReference>
<dbReference type="Proteomes" id="UP000593910">
    <property type="component" value="Chromosome"/>
</dbReference>
<evidence type="ECO:0000313" key="2">
    <source>
        <dbReference type="Proteomes" id="UP000593910"/>
    </source>
</evidence>
<keyword evidence="2" id="KW-1185">Reference proteome</keyword>
<reference evidence="1 2" key="1">
    <citation type="submission" date="2019-06" db="EMBL/GenBank/DDBJ databases">
        <title>Sulfurimonas gotlandica sp. nov., a chemoautotrophic and psychrotolerant epsilonproteobacterium isolated from a pelagic redoxcline, and an emended description of the genus Sulfurimonas.</title>
        <authorList>
            <person name="Wang S."/>
            <person name="Jiang L."/>
            <person name="Shao Z."/>
        </authorList>
    </citation>
    <scope>NUCLEOTIDE SEQUENCE [LARGE SCALE GENOMIC DNA]</scope>
    <source>
        <strain evidence="1 2">B2</strain>
    </source>
</reference>
<protein>
    <submittedName>
        <fullName evidence="1">CRISPR-associated DxTHG motif protein</fullName>
    </submittedName>
</protein>
<proteinExistence type="predicted"/>
<organism evidence="1 2">
    <name type="scientific">Sulfurimonas marina</name>
    <dbReference type="NCBI Taxonomy" id="2590551"/>
    <lineage>
        <taxon>Bacteria</taxon>
        <taxon>Pseudomonadati</taxon>
        <taxon>Campylobacterota</taxon>
        <taxon>Epsilonproteobacteria</taxon>
        <taxon>Campylobacterales</taxon>
        <taxon>Sulfurimonadaceae</taxon>
        <taxon>Sulfurimonas</taxon>
    </lineage>
</organism>